<evidence type="ECO:0000313" key="2">
    <source>
        <dbReference type="EnsemblMetazoa" id="Aqu2.1.27538_001"/>
    </source>
</evidence>
<protein>
    <submittedName>
        <fullName evidence="2">Uncharacterized protein</fullName>
    </submittedName>
</protein>
<proteinExistence type="predicted"/>
<feature type="chain" id="PRO_5012191814" evidence="1">
    <location>
        <begin position="23"/>
        <end position="321"/>
    </location>
</feature>
<keyword evidence="1" id="KW-0732">Signal</keyword>
<dbReference type="InParanoid" id="A0A1X7UJ80"/>
<organism evidence="2">
    <name type="scientific">Amphimedon queenslandica</name>
    <name type="common">Sponge</name>
    <dbReference type="NCBI Taxonomy" id="400682"/>
    <lineage>
        <taxon>Eukaryota</taxon>
        <taxon>Metazoa</taxon>
        <taxon>Porifera</taxon>
        <taxon>Demospongiae</taxon>
        <taxon>Heteroscleromorpha</taxon>
        <taxon>Haplosclerida</taxon>
        <taxon>Niphatidae</taxon>
        <taxon>Amphimedon</taxon>
    </lineage>
</organism>
<feature type="signal peptide" evidence="1">
    <location>
        <begin position="1"/>
        <end position="22"/>
    </location>
</feature>
<sequence length="321" mass="35923">MTTFHLPLLFLSLLLCSSLTSSSIVPVDDDDDYDSVQSVDITAAPLELEELSKYNVKGKYFDMNTGEGIQFQTKPDGSMSITTVSGRLMIKLSGIFYTMGPTGKMHNNLVEMGGKSFLRQSDEVVDGDYYLSISQANVIKSALASKDEVASQDAVITVLQGLVETAIDYHKDAVSESISDLLKDSHYPLINEAVHYMGETMGLTGLDYPSLLPLYLMAMKLEELSDNTNSMWWKKKKKYPSNLQCLKTCKPCKSYNCLGLCGRKCSCWKWVCGDCCYHYICFNHDLDCINCGQYSFRCIFGVPKPPFDCKNKTKPKIRKSC</sequence>
<dbReference type="EnsemblMetazoa" id="Aqu2.1.27538_001">
    <property type="protein sequence ID" value="Aqu2.1.27538_001"/>
    <property type="gene ID" value="Aqu2.1.27538"/>
</dbReference>
<dbReference type="AlphaFoldDB" id="A0A1X7UJ80"/>
<reference evidence="2" key="1">
    <citation type="submission" date="2017-05" db="UniProtKB">
        <authorList>
            <consortium name="EnsemblMetazoa"/>
        </authorList>
    </citation>
    <scope>IDENTIFICATION</scope>
</reference>
<name>A0A1X7UJ80_AMPQE</name>
<evidence type="ECO:0000256" key="1">
    <source>
        <dbReference type="SAM" id="SignalP"/>
    </source>
</evidence>
<accession>A0A1X7UJ80</accession>